<dbReference type="Pfam" id="PF00550">
    <property type="entry name" value="PP-binding"/>
    <property type="match status" value="1"/>
</dbReference>
<dbReference type="GO" id="GO:0006633">
    <property type="term" value="P:fatty acid biosynthetic process"/>
    <property type="evidence" value="ECO:0007669"/>
    <property type="project" value="TreeGrafter"/>
</dbReference>
<dbReference type="OrthoDB" id="4752654at2"/>
<evidence type="ECO:0000256" key="2">
    <source>
        <dbReference type="ARBA" id="ARBA00022450"/>
    </source>
</evidence>
<dbReference type="PROSITE" id="PS50075">
    <property type="entry name" value="CARRIER"/>
    <property type="match status" value="1"/>
</dbReference>
<dbReference type="SMART" id="SM01294">
    <property type="entry name" value="PKS_PP_betabranch"/>
    <property type="match status" value="1"/>
</dbReference>
<dbReference type="InterPro" id="IPR050091">
    <property type="entry name" value="PKS_NRPS_Biosynth_Enz"/>
</dbReference>
<dbReference type="RefSeq" id="WP_139802108.1">
    <property type="nucleotide sequence ID" value="NZ_MVHE01000313.1"/>
</dbReference>
<evidence type="ECO:0000313" key="8">
    <source>
        <dbReference type="EMBL" id="ORA04113.1"/>
    </source>
</evidence>
<dbReference type="Proteomes" id="UP000192284">
    <property type="component" value="Unassembled WGS sequence"/>
</dbReference>
<comment type="pathway">
    <text evidence="1">Lipid metabolism.</text>
</comment>
<keyword evidence="5" id="KW-0276">Fatty acid metabolism</keyword>
<dbReference type="Gene3D" id="1.10.1200.10">
    <property type="entry name" value="ACP-like"/>
    <property type="match status" value="1"/>
</dbReference>
<dbReference type="GO" id="GO:0031177">
    <property type="term" value="F:phosphopantetheine binding"/>
    <property type="evidence" value="ECO:0007669"/>
    <property type="project" value="InterPro"/>
</dbReference>
<reference evidence="8 9" key="1">
    <citation type="submission" date="2017-02" db="EMBL/GenBank/DDBJ databases">
        <title>The new phylogeny of genus Mycobacterium.</title>
        <authorList>
            <person name="Tortoli E."/>
            <person name="Trovato A."/>
            <person name="Cirillo D.M."/>
        </authorList>
    </citation>
    <scope>NUCLEOTIDE SEQUENCE [LARGE SCALE GENOMIC DNA]</scope>
    <source>
        <strain evidence="8 9">DSM 45057</strain>
    </source>
</reference>
<dbReference type="GO" id="GO:0004312">
    <property type="term" value="F:fatty acid synthase activity"/>
    <property type="evidence" value="ECO:0007669"/>
    <property type="project" value="TreeGrafter"/>
</dbReference>
<proteinExistence type="predicted"/>
<keyword evidence="6" id="KW-0443">Lipid metabolism</keyword>
<evidence type="ECO:0000256" key="3">
    <source>
        <dbReference type="ARBA" id="ARBA00022553"/>
    </source>
</evidence>
<dbReference type="SMART" id="SM00823">
    <property type="entry name" value="PKS_PP"/>
    <property type="match status" value="1"/>
</dbReference>
<evidence type="ECO:0000256" key="5">
    <source>
        <dbReference type="ARBA" id="ARBA00022832"/>
    </source>
</evidence>
<name>A0A1W9YVM7_MYCAN</name>
<keyword evidence="3" id="KW-0597">Phosphoprotein</keyword>
<dbReference type="PROSITE" id="PS00012">
    <property type="entry name" value="PHOSPHOPANTETHEINE"/>
    <property type="match status" value="1"/>
</dbReference>
<dbReference type="EMBL" id="MVHE01000313">
    <property type="protein sequence ID" value="ORA04113.1"/>
    <property type="molecule type" value="Genomic_DNA"/>
</dbReference>
<dbReference type="PANTHER" id="PTHR43775:SF51">
    <property type="entry name" value="INACTIVE PHENOLPHTHIOCEROL SYNTHESIS POLYKETIDE SYNTHASE TYPE I PKS1-RELATED"/>
    <property type="match status" value="1"/>
</dbReference>
<dbReference type="AlphaFoldDB" id="A0A1W9YVM7"/>
<feature type="domain" description="Carrier" evidence="7">
    <location>
        <begin position="31"/>
        <end position="106"/>
    </location>
</feature>
<evidence type="ECO:0000256" key="4">
    <source>
        <dbReference type="ARBA" id="ARBA00022679"/>
    </source>
</evidence>
<evidence type="ECO:0000256" key="6">
    <source>
        <dbReference type="ARBA" id="ARBA00023098"/>
    </source>
</evidence>
<dbReference type="FunFam" id="1.10.1200.10:FF:000007">
    <property type="entry name" value="Probable polyketide synthase pks17"/>
    <property type="match status" value="1"/>
</dbReference>
<dbReference type="InterPro" id="IPR009081">
    <property type="entry name" value="PP-bd_ACP"/>
</dbReference>
<keyword evidence="4" id="KW-0808">Transferase</keyword>
<feature type="non-terminal residue" evidence="8">
    <location>
        <position position="1"/>
    </location>
</feature>
<keyword evidence="2" id="KW-0596">Phosphopantetheine</keyword>
<sequence length="141" mass="14409">ELASHTTPTPAAIPDGLAGQLAGHTPAQQLATLTTLILTATATVLAHPEPATLDPDQPFKHLGIDSLTALQLRNTLARQTGLPLPATLVFDHPTPTAIAGYLMDLLSGSATPTRVITAVAGQIDEPIAVVGMACRLPGGVD</sequence>
<dbReference type="PANTHER" id="PTHR43775">
    <property type="entry name" value="FATTY ACID SYNTHASE"/>
    <property type="match status" value="1"/>
</dbReference>
<gene>
    <name evidence="8" type="ORF">BST12_29565</name>
</gene>
<dbReference type="InterPro" id="IPR036736">
    <property type="entry name" value="ACP-like_sf"/>
</dbReference>
<dbReference type="InterPro" id="IPR020806">
    <property type="entry name" value="PKS_PP-bd"/>
</dbReference>
<feature type="non-terminal residue" evidence="8">
    <location>
        <position position="141"/>
    </location>
</feature>
<dbReference type="InterPro" id="IPR006162">
    <property type="entry name" value="Ppantetheine_attach_site"/>
</dbReference>
<evidence type="ECO:0000313" key="9">
    <source>
        <dbReference type="Proteomes" id="UP000192284"/>
    </source>
</evidence>
<protein>
    <recommendedName>
        <fullName evidence="7">Carrier domain-containing protein</fullName>
    </recommendedName>
</protein>
<evidence type="ECO:0000259" key="7">
    <source>
        <dbReference type="PROSITE" id="PS50075"/>
    </source>
</evidence>
<accession>A0A1W9YVM7</accession>
<dbReference type="SUPFAM" id="SSF47336">
    <property type="entry name" value="ACP-like"/>
    <property type="match status" value="1"/>
</dbReference>
<organism evidence="8 9">
    <name type="scientific">Mycobacterium angelicum</name>
    <dbReference type="NCBI Taxonomy" id="470074"/>
    <lineage>
        <taxon>Bacteria</taxon>
        <taxon>Bacillati</taxon>
        <taxon>Actinomycetota</taxon>
        <taxon>Actinomycetes</taxon>
        <taxon>Mycobacteriales</taxon>
        <taxon>Mycobacteriaceae</taxon>
        <taxon>Mycobacterium</taxon>
    </lineage>
</organism>
<comment type="caution">
    <text evidence="8">The sequence shown here is derived from an EMBL/GenBank/DDBJ whole genome shotgun (WGS) entry which is preliminary data.</text>
</comment>
<evidence type="ECO:0000256" key="1">
    <source>
        <dbReference type="ARBA" id="ARBA00005189"/>
    </source>
</evidence>
<keyword evidence="9" id="KW-1185">Reference proteome</keyword>